<dbReference type="GO" id="GO:0005783">
    <property type="term" value="C:endoplasmic reticulum"/>
    <property type="evidence" value="ECO:0007669"/>
    <property type="project" value="TreeGrafter"/>
</dbReference>
<dbReference type="EMBL" id="JBAMMX010000029">
    <property type="protein sequence ID" value="KAK6911097.1"/>
    <property type="molecule type" value="Genomic_DNA"/>
</dbReference>
<dbReference type="GO" id="GO:0006829">
    <property type="term" value="P:zinc ion transport"/>
    <property type="evidence" value="ECO:0007669"/>
    <property type="project" value="InterPro"/>
</dbReference>
<name>A0AAN8UI96_9MAGN</name>
<sequence>MKLKLPDKYLPLDFKEFLYEELLSLKQGSMIVDDYTKKFNNLVVRCHIDEGDRQLLVCYMSEWTSKQPRKIERFRCGEKGHFASLCPTKNLNLIDGEEADQQNNETQTIAEEDDNERGATRHRMRACPGRLKHLKQGTPFFTEATEALRLIDIDEEAASEDTDKEYKSSDGGDNDLNDVPIFLIQRNRHALIGRATDDHEMEKVVDALYDCKSEVIGPGFFRFKAEIGSSYDLDLAILGNQHGSNIVLRLEVGGETCAHQNVTETERGSSHYLELAVLGNQHGSNIVLKLEVGGETCAHQNVTDTEGAVQCALQFFLLESSLFREAAVDRDNAALLRVMSCYGEEVVNALASEADRLEKQIQELVPGIRHVDIEAHNPIGPSP</sequence>
<dbReference type="Proteomes" id="UP001370490">
    <property type="component" value="Unassembled WGS sequence"/>
</dbReference>
<keyword evidence="3" id="KW-1185">Reference proteome</keyword>
<dbReference type="AlphaFoldDB" id="A0AAN8UI96"/>
<keyword evidence="1" id="KW-0813">Transport</keyword>
<dbReference type="GO" id="GO:0008324">
    <property type="term" value="F:monoatomic cation transmembrane transporter activity"/>
    <property type="evidence" value="ECO:0007669"/>
    <property type="project" value="InterPro"/>
</dbReference>
<dbReference type="PANTHER" id="PTHR13414">
    <property type="entry name" value="HUEL-CATION TRANSPORTER"/>
    <property type="match status" value="1"/>
</dbReference>
<dbReference type="PANTHER" id="PTHR13414:SF9">
    <property type="entry name" value="PROTON-COUPLED ZINC ANTIPORTER SLC30A9, MITOCHONDRIAL"/>
    <property type="match status" value="1"/>
</dbReference>
<organism evidence="2 3">
    <name type="scientific">Dillenia turbinata</name>
    <dbReference type="NCBI Taxonomy" id="194707"/>
    <lineage>
        <taxon>Eukaryota</taxon>
        <taxon>Viridiplantae</taxon>
        <taxon>Streptophyta</taxon>
        <taxon>Embryophyta</taxon>
        <taxon>Tracheophyta</taxon>
        <taxon>Spermatophyta</taxon>
        <taxon>Magnoliopsida</taxon>
        <taxon>eudicotyledons</taxon>
        <taxon>Gunneridae</taxon>
        <taxon>Pentapetalae</taxon>
        <taxon>Dilleniales</taxon>
        <taxon>Dilleniaceae</taxon>
        <taxon>Dillenia</taxon>
    </lineage>
</organism>
<dbReference type="GO" id="GO:0006882">
    <property type="term" value="P:intracellular zinc ion homeostasis"/>
    <property type="evidence" value="ECO:0007669"/>
    <property type="project" value="TreeGrafter"/>
</dbReference>
<evidence type="ECO:0000313" key="2">
    <source>
        <dbReference type="EMBL" id="KAK6911097.1"/>
    </source>
</evidence>
<comment type="caution">
    <text evidence="2">The sequence shown here is derived from an EMBL/GenBank/DDBJ whole genome shotgun (WGS) entry which is preliminary data.</text>
</comment>
<dbReference type="InterPro" id="IPR040177">
    <property type="entry name" value="SLC30A9"/>
</dbReference>
<reference evidence="2 3" key="1">
    <citation type="submission" date="2023-12" db="EMBL/GenBank/DDBJ databases">
        <title>A high-quality genome assembly for Dillenia turbinata (Dilleniales).</title>
        <authorList>
            <person name="Chanderbali A."/>
        </authorList>
    </citation>
    <scope>NUCLEOTIDE SEQUENCE [LARGE SCALE GENOMIC DNA]</scope>
    <source>
        <strain evidence="2">LSX21</strain>
        <tissue evidence="2">Leaf</tissue>
    </source>
</reference>
<accession>A0AAN8UI96</accession>
<proteinExistence type="predicted"/>
<protein>
    <submittedName>
        <fullName evidence="2">Retrotransposon gag domain</fullName>
    </submittedName>
</protein>
<evidence type="ECO:0000256" key="1">
    <source>
        <dbReference type="ARBA" id="ARBA00022448"/>
    </source>
</evidence>
<evidence type="ECO:0000313" key="3">
    <source>
        <dbReference type="Proteomes" id="UP001370490"/>
    </source>
</evidence>
<gene>
    <name evidence="2" type="ORF">RJ641_000027</name>
</gene>